<protein>
    <submittedName>
        <fullName evidence="1">Uncharacterized protein</fullName>
    </submittedName>
</protein>
<accession>A0A6M3LVN4</accession>
<sequence length="67" mass="7838">MESKDCELKDACIEFLCDFPDRVPHRCSQCIPMVRHTLAKLVELHKDEHETLVPRGVDQWHNGCYDV</sequence>
<dbReference type="EMBL" id="MT143426">
    <property type="protein sequence ID" value="QJA96705.1"/>
    <property type="molecule type" value="Genomic_DNA"/>
</dbReference>
<organism evidence="1">
    <name type="scientific">viral metagenome</name>
    <dbReference type="NCBI Taxonomy" id="1070528"/>
    <lineage>
        <taxon>unclassified sequences</taxon>
        <taxon>metagenomes</taxon>
        <taxon>organismal metagenomes</taxon>
    </lineage>
</organism>
<dbReference type="AlphaFoldDB" id="A0A6M3LVN4"/>
<reference evidence="1" key="1">
    <citation type="submission" date="2020-03" db="EMBL/GenBank/DDBJ databases">
        <title>The deep terrestrial virosphere.</title>
        <authorList>
            <person name="Holmfeldt K."/>
            <person name="Nilsson E."/>
            <person name="Simone D."/>
            <person name="Lopez-Fernandez M."/>
            <person name="Wu X."/>
            <person name="de Brujin I."/>
            <person name="Lundin D."/>
            <person name="Andersson A."/>
            <person name="Bertilsson S."/>
            <person name="Dopson M."/>
        </authorList>
    </citation>
    <scope>NUCLEOTIDE SEQUENCE</scope>
    <source>
        <strain evidence="1">MM415B07576</strain>
    </source>
</reference>
<name>A0A6M3LVN4_9ZZZZ</name>
<proteinExistence type="predicted"/>
<gene>
    <name evidence="1" type="ORF">MM415B07576_0002</name>
</gene>
<evidence type="ECO:0000313" key="1">
    <source>
        <dbReference type="EMBL" id="QJA96705.1"/>
    </source>
</evidence>